<keyword evidence="2" id="KW-1185">Reference proteome</keyword>
<accession>A0A0C9ZUQ2</accession>
<dbReference type="EMBL" id="KN833704">
    <property type="protein sequence ID" value="KIK25942.1"/>
    <property type="molecule type" value="Genomic_DNA"/>
</dbReference>
<gene>
    <name evidence="1" type="ORF">PISMIDRAFT_676449</name>
</gene>
<dbReference type="Proteomes" id="UP000054018">
    <property type="component" value="Unassembled WGS sequence"/>
</dbReference>
<dbReference type="AlphaFoldDB" id="A0A0C9ZUQ2"/>
<proteinExistence type="predicted"/>
<name>A0A0C9ZUQ2_9AGAM</name>
<protein>
    <submittedName>
        <fullName evidence="1">Uncharacterized protein</fullName>
    </submittedName>
</protein>
<organism evidence="1 2">
    <name type="scientific">Pisolithus microcarpus 441</name>
    <dbReference type="NCBI Taxonomy" id="765257"/>
    <lineage>
        <taxon>Eukaryota</taxon>
        <taxon>Fungi</taxon>
        <taxon>Dikarya</taxon>
        <taxon>Basidiomycota</taxon>
        <taxon>Agaricomycotina</taxon>
        <taxon>Agaricomycetes</taxon>
        <taxon>Agaricomycetidae</taxon>
        <taxon>Boletales</taxon>
        <taxon>Sclerodermatineae</taxon>
        <taxon>Pisolithaceae</taxon>
        <taxon>Pisolithus</taxon>
    </lineage>
</organism>
<reference evidence="2" key="2">
    <citation type="submission" date="2015-01" db="EMBL/GenBank/DDBJ databases">
        <title>Evolutionary Origins and Diversification of the Mycorrhizal Mutualists.</title>
        <authorList>
            <consortium name="DOE Joint Genome Institute"/>
            <consortium name="Mycorrhizal Genomics Consortium"/>
            <person name="Kohler A."/>
            <person name="Kuo A."/>
            <person name="Nagy L.G."/>
            <person name="Floudas D."/>
            <person name="Copeland A."/>
            <person name="Barry K.W."/>
            <person name="Cichocki N."/>
            <person name="Veneault-Fourrey C."/>
            <person name="LaButti K."/>
            <person name="Lindquist E.A."/>
            <person name="Lipzen A."/>
            <person name="Lundell T."/>
            <person name="Morin E."/>
            <person name="Murat C."/>
            <person name="Riley R."/>
            <person name="Ohm R."/>
            <person name="Sun H."/>
            <person name="Tunlid A."/>
            <person name="Henrissat B."/>
            <person name="Grigoriev I.V."/>
            <person name="Hibbett D.S."/>
            <person name="Martin F."/>
        </authorList>
    </citation>
    <scope>NUCLEOTIDE SEQUENCE [LARGE SCALE GENOMIC DNA]</scope>
    <source>
        <strain evidence="2">441</strain>
    </source>
</reference>
<evidence type="ECO:0000313" key="2">
    <source>
        <dbReference type="Proteomes" id="UP000054018"/>
    </source>
</evidence>
<sequence length="57" mass="6386">MIEIETGKWGCGSPGNASSKSHLHTYHAILMAVTASADEDWWDSSARVRRFLLLRLL</sequence>
<dbReference type="HOGENOM" id="CLU_2997316_0_0_1"/>
<evidence type="ECO:0000313" key="1">
    <source>
        <dbReference type="EMBL" id="KIK25942.1"/>
    </source>
</evidence>
<reference evidence="1 2" key="1">
    <citation type="submission" date="2014-04" db="EMBL/GenBank/DDBJ databases">
        <authorList>
            <consortium name="DOE Joint Genome Institute"/>
            <person name="Kuo A."/>
            <person name="Kohler A."/>
            <person name="Costa M.D."/>
            <person name="Nagy L.G."/>
            <person name="Floudas D."/>
            <person name="Copeland A."/>
            <person name="Barry K.W."/>
            <person name="Cichocki N."/>
            <person name="Veneault-Fourrey C."/>
            <person name="LaButti K."/>
            <person name="Lindquist E.A."/>
            <person name="Lipzen A."/>
            <person name="Lundell T."/>
            <person name="Morin E."/>
            <person name="Murat C."/>
            <person name="Sun H."/>
            <person name="Tunlid A."/>
            <person name="Henrissat B."/>
            <person name="Grigoriev I.V."/>
            <person name="Hibbett D.S."/>
            <person name="Martin F."/>
            <person name="Nordberg H.P."/>
            <person name="Cantor M.N."/>
            <person name="Hua S.X."/>
        </authorList>
    </citation>
    <scope>NUCLEOTIDE SEQUENCE [LARGE SCALE GENOMIC DNA]</scope>
    <source>
        <strain evidence="1 2">441</strain>
    </source>
</reference>